<dbReference type="EMBL" id="CAJNDS010002535">
    <property type="protein sequence ID" value="CAE7515363.1"/>
    <property type="molecule type" value="Genomic_DNA"/>
</dbReference>
<dbReference type="AlphaFoldDB" id="A0A812T9L2"/>
<evidence type="ECO:0000313" key="2">
    <source>
        <dbReference type="EMBL" id="CAE7515363.1"/>
    </source>
</evidence>
<dbReference type="Proteomes" id="UP000604046">
    <property type="component" value="Unassembled WGS sequence"/>
</dbReference>
<keyword evidence="3" id="KW-1185">Reference proteome</keyword>
<organism evidence="2 3">
    <name type="scientific">Symbiodinium natans</name>
    <dbReference type="NCBI Taxonomy" id="878477"/>
    <lineage>
        <taxon>Eukaryota</taxon>
        <taxon>Sar</taxon>
        <taxon>Alveolata</taxon>
        <taxon>Dinophyceae</taxon>
        <taxon>Suessiales</taxon>
        <taxon>Symbiodiniaceae</taxon>
        <taxon>Symbiodinium</taxon>
    </lineage>
</organism>
<accession>A0A812T9L2</accession>
<sequence length="100" mass="10933">MASRISGVEASLSGKEALEDASEEELRLCMGSADPDAKEKEGFGSDDTRATIGEKRGRVKEEIRTPLDSCPEDSKERVQAEIDFAKPHPEPSAMPRARLM</sequence>
<protein>
    <submittedName>
        <fullName evidence="2">Uncharacterized protein</fullName>
    </submittedName>
</protein>
<name>A0A812T9L2_9DINO</name>
<comment type="caution">
    <text evidence="2">The sequence shown here is derived from an EMBL/GenBank/DDBJ whole genome shotgun (WGS) entry which is preliminary data.</text>
</comment>
<evidence type="ECO:0000256" key="1">
    <source>
        <dbReference type="SAM" id="MobiDB-lite"/>
    </source>
</evidence>
<reference evidence="2" key="1">
    <citation type="submission" date="2021-02" db="EMBL/GenBank/DDBJ databases">
        <authorList>
            <person name="Dougan E. K."/>
            <person name="Rhodes N."/>
            <person name="Thang M."/>
            <person name="Chan C."/>
        </authorList>
    </citation>
    <scope>NUCLEOTIDE SEQUENCE</scope>
</reference>
<gene>
    <name evidence="2" type="ORF">SNAT2548_LOCUS28844</name>
</gene>
<feature type="region of interest" description="Disordered" evidence="1">
    <location>
        <begin position="1"/>
        <end position="57"/>
    </location>
</feature>
<feature type="compositionally biased region" description="Basic and acidic residues" evidence="1">
    <location>
        <begin position="35"/>
        <end position="57"/>
    </location>
</feature>
<proteinExistence type="predicted"/>
<evidence type="ECO:0000313" key="3">
    <source>
        <dbReference type="Proteomes" id="UP000604046"/>
    </source>
</evidence>